<dbReference type="KEGG" id="abri:DFR85_07440"/>
<keyword evidence="6" id="KW-1185">Reference proteome</keyword>
<dbReference type="SUPFAM" id="SSF54285">
    <property type="entry name" value="MoaD/ThiS"/>
    <property type="match status" value="1"/>
</dbReference>
<dbReference type="InterPro" id="IPR015221">
    <property type="entry name" value="Urm1"/>
</dbReference>
<keyword evidence="3" id="KW-0819">tRNA processing</keyword>
<dbReference type="Gene3D" id="3.10.20.30">
    <property type="match status" value="1"/>
</dbReference>
<dbReference type="Pfam" id="PF09138">
    <property type="entry name" value="Urm1"/>
    <property type="match status" value="1"/>
</dbReference>
<evidence type="ECO:0000313" key="6">
    <source>
        <dbReference type="Proteomes" id="UP000248044"/>
    </source>
</evidence>
<dbReference type="Proteomes" id="UP000248044">
    <property type="component" value="Chromosome"/>
</dbReference>
<proteinExistence type="predicted"/>
<protein>
    <recommendedName>
        <fullName evidence="7">Ubiquitin</fullName>
    </recommendedName>
</protein>
<evidence type="ECO:0000256" key="2">
    <source>
        <dbReference type="ARBA" id="ARBA00022499"/>
    </source>
</evidence>
<dbReference type="GeneID" id="36831978"/>
<dbReference type="GO" id="GO:0005737">
    <property type="term" value="C:cytoplasm"/>
    <property type="evidence" value="ECO:0007669"/>
    <property type="project" value="InterPro"/>
</dbReference>
<keyword evidence="4" id="KW-0833">Ubl conjugation pathway</keyword>
<evidence type="ECO:0000313" key="5">
    <source>
        <dbReference type="EMBL" id="AWR94454.1"/>
    </source>
</evidence>
<accession>A0A2U9IET2</accession>
<name>A0A2U9IET2_9CREN</name>
<keyword evidence="2" id="KW-1017">Isopeptide bond</keyword>
<sequence>MVKIVFEGPLSRQYGKSVEIYENSFYSIKAKLKDLGILNEKDEVKPGYIVLVGDKDIRLFTDDERVLFNNEIRVIPINHGG</sequence>
<dbReference type="InterPro" id="IPR016155">
    <property type="entry name" value="Mopterin_synth/thiamin_S_b"/>
</dbReference>
<dbReference type="EMBL" id="CP029289">
    <property type="protein sequence ID" value="AWR94454.1"/>
    <property type="molecule type" value="Genomic_DNA"/>
</dbReference>
<dbReference type="GO" id="GO:0034227">
    <property type="term" value="P:tRNA thio-modification"/>
    <property type="evidence" value="ECO:0007669"/>
    <property type="project" value="InterPro"/>
</dbReference>
<dbReference type="OrthoDB" id="36811at2157"/>
<evidence type="ECO:0000256" key="1">
    <source>
        <dbReference type="ARBA" id="ARBA00022490"/>
    </source>
</evidence>
<gene>
    <name evidence="5" type="ORF">DFR85_07440</name>
</gene>
<dbReference type="RefSeq" id="WP_110270335.1">
    <property type="nucleotide sequence ID" value="NZ_CP029289.2"/>
</dbReference>
<reference evidence="5 6" key="1">
    <citation type="submission" date="2018-05" db="EMBL/GenBank/DDBJ databases">
        <title>Complete Genome Sequences of Extremely Thermoacidophilic, Metal-Mobilizing Type-Strain Members of the Archaeal Family Sulfolobaceae: Acidianus brierleyi DSM-1651T, Acidianus sulfidivorans DSM-18786T, Metallosphaera hakonensis DSM-7519T, and Metallosphaera prunae DSM-10039T.</title>
        <authorList>
            <person name="Counts J.A."/>
            <person name="Kelly R.M."/>
        </authorList>
    </citation>
    <scope>NUCLEOTIDE SEQUENCE [LARGE SCALE GENOMIC DNA]</scope>
    <source>
        <strain evidence="5 6">DSM 1651</strain>
    </source>
</reference>
<evidence type="ECO:0008006" key="7">
    <source>
        <dbReference type="Google" id="ProtNLM"/>
    </source>
</evidence>
<dbReference type="InterPro" id="IPR012675">
    <property type="entry name" value="Beta-grasp_dom_sf"/>
</dbReference>
<keyword evidence="1" id="KW-0963">Cytoplasm</keyword>
<evidence type="ECO:0000256" key="4">
    <source>
        <dbReference type="ARBA" id="ARBA00022786"/>
    </source>
</evidence>
<organism evidence="5 6">
    <name type="scientific">Acidianus brierleyi</name>
    <dbReference type="NCBI Taxonomy" id="41673"/>
    <lineage>
        <taxon>Archaea</taxon>
        <taxon>Thermoproteota</taxon>
        <taxon>Thermoprotei</taxon>
        <taxon>Sulfolobales</taxon>
        <taxon>Sulfolobaceae</taxon>
        <taxon>Acidianus</taxon>
    </lineage>
</organism>
<dbReference type="AlphaFoldDB" id="A0A2U9IET2"/>
<evidence type="ECO:0000256" key="3">
    <source>
        <dbReference type="ARBA" id="ARBA00022694"/>
    </source>
</evidence>